<dbReference type="PANTHER" id="PTHR43856">
    <property type="entry name" value="CARDIOLIPIN HYDROLASE"/>
    <property type="match status" value="1"/>
</dbReference>
<dbReference type="PROSITE" id="PS50035">
    <property type="entry name" value="PLD"/>
    <property type="match status" value="1"/>
</dbReference>
<evidence type="ECO:0000256" key="5">
    <source>
        <dbReference type="ARBA" id="ARBA00022963"/>
    </source>
</evidence>
<evidence type="ECO:0000256" key="4">
    <source>
        <dbReference type="ARBA" id="ARBA00022801"/>
    </source>
</evidence>
<proteinExistence type="inferred from homology"/>
<name>A0ABS1JG03_9BACL</name>
<dbReference type="InterPro" id="IPR051406">
    <property type="entry name" value="PLD_domain"/>
</dbReference>
<comment type="caution">
    <text evidence="8">The sequence shown here is derived from an EMBL/GenBank/DDBJ whole genome shotgun (WGS) entry which is preliminary data.</text>
</comment>
<dbReference type="InterPro" id="IPR001736">
    <property type="entry name" value="PLipase_D/transphosphatidylase"/>
</dbReference>
<evidence type="ECO:0000256" key="1">
    <source>
        <dbReference type="ARBA" id="ARBA00000798"/>
    </source>
</evidence>
<organism evidence="8 9">
    <name type="scientific">Tumebacillus amylolyticus</name>
    <dbReference type="NCBI Taxonomy" id="2801339"/>
    <lineage>
        <taxon>Bacteria</taxon>
        <taxon>Bacillati</taxon>
        <taxon>Bacillota</taxon>
        <taxon>Bacilli</taxon>
        <taxon>Bacillales</taxon>
        <taxon>Alicyclobacillaceae</taxon>
        <taxon>Tumebacillus</taxon>
    </lineage>
</organism>
<dbReference type="EMBL" id="JAEQNB010000006">
    <property type="protein sequence ID" value="MBL0388513.1"/>
    <property type="molecule type" value="Genomic_DNA"/>
</dbReference>
<keyword evidence="6" id="KW-0443">Lipid metabolism</keyword>
<sequence>MPDGAVQWAFTQADQHPDKVLTEQIGKATKTLDIAIYSLTEDGIVQGILDAKKRGVTVRIITDKQQMGNKTQTEKLKLLKKSGIPIKYNTHSGLMHLKVTIIDGVECTTGSFNYSNQASTSNDEVLLVVKDAKATQAFEDQFQRMWDDKKGFTDYK</sequence>
<dbReference type="Gene3D" id="3.30.870.10">
    <property type="entry name" value="Endonuclease Chain A"/>
    <property type="match status" value="1"/>
</dbReference>
<feature type="domain" description="PLD phosphodiesterase" evidence="7">
    <location>
        <begin position="91"/>
        <end position="118"/>
    </location>
</feature>
<comment type="catalytic activity">
    <reaction evidence="1">
        <text>a 1,2-diacyl-sn-glycero-3-phosphocholine + H2O = a 1,2-diacyl-sn-glycero-3-phosphate + choline + H(+)</text>
        <dbReference type="Rhea" id="RHEA:14445"/>
        <dbReference type="ChEBI" id="CHEBI:15354"/>
        <dbReference type="ChEBI" id="CHEBI:15377"/>
        <dbReference type="ChEBI" id="CHEBI:15378"/>
        <dbReference type="ChEBI" id="CHEBI:57643"/>
        <dbReference type="ChEBI" id="CHEBI:58608"/>
        <dbReference type="EC" id="3.1.4.4"/>
    </reaction>
</comment>
<evidence type="ECO:0000259" key="7">
    <source>
        <dbReference type="PROSITE" id="PS50035"/>
    </source>
</evidence>
<dbReference type="InterPro" id="IPR025202">
    <property type="entry name" value="PLD-like_dom"/>
</dbReference>
<accession>A0ABS1JG03</accession>
<dbReference type="SUPFAM" id="SSF56024">
    <property type="entry name" value="Phospholipase D/nuclease"/>
    <property type="match status" value="1"/>
</dbReference>
<keyword evidence="9" id="KW-1185">Reference proteome</keyword>
<dbReference type="PANTHER" id="PTHR43856:SF1">
    <property type="entry name" value="MITOCHONDRIAL CARDIOLIPIN HYDROLASE"/>
    <property type="match status" value="1"/>
</dbReference>
<dbReference type="Pfam" id="PF13091">
    <property type="entry name" value="PLDc_2"/>
    <property type="match status" value="1"/>
</dbReference>
<keyword evidence="4" id="KW-0378">Hydrolase</keyword>
<gene>
    <name evidence="8" type="ORF">JJB07_18070</name>
</gene>
<evidence type="ECO:0000256" key="2">
    <source>
        <dbReference type="ARBA" id="ARBA00008664"/>
    </source>
</evidence>
<dbReference type="Proteomes" id="UP000602284">
    <property type="component" value="Unassembled WGS sequence"/>
</dbReference>
<comment type="similarity">
    <text evidence="2">Belongs to the phospholipase D family.</text>
</comment>
<evidence type="ECO:0000256" key="3">
    <source>
        <dbReference type="ARBA" id="ARBA00012027"/>
    </source>
</evidence>
<protein>
    <recommendedName>
        <fullName evidence="3">phospholipase D</fullName>
        <ecNumber evidence="3">3.1.4.4</ecNumber>
    </recommendedName>
</protein>
<keyword evidence="5" id="KW-0442">Lipid degradation</keyword>
<evidence type="ECO:0000313" key="9">
    <source>
        <dbReference type="Proteomes" id="UP000602284"/>
    </source>
</evidence>
<reference evidence="8 9" key="1">
    <citation type="submission" date="2021-01" db="EMBL/GenBank/DDBJ databases">
        <title>Tumebacillus sp. strain ITR2 16S ribosomal RNA gene Genome sequencing and assembly.</title>
        <authorList>
            <person name="Kang M."/>
        </authorList>
    </citation>
    <scope>NUCLEOTIDE SEQUENCE [LARGE SCALE GENOMIC DNA]</scope>
    <source>
        <strain evidence="8 9">ITR2</strain>
    </source>
</reference>
<evidence type="ECO:0000313" key="8">
    <source>
        <dbReference type="EMBL" id="MBL0388513.1"/>
    </source>
</evidence>
<dbReference type="EC" id="3.1.4.4" evidence="3"/>
<evidence type="ECO:0000256" key="6">
    <source>
        <dbReference type="ARBA" id="ARBA00023098"/>
    </source>
</evidence>